<feature type="compositionally biased region" description="Polar residues" evidence="1">
    <location>
        <begin position="1"/>
        <end position="13"/>
    </location>
</feature>
<evidence type="ECO:0000313" key="3">
    <source>
        <dbReference type="Proteomes" id="UP001603857"/>
    </source>
</evidence>
<accession>A0ABD1MY30</accession>
<dbReference type="EMBL" id="JBGMDY010000003">
    <property type="protein sequence ID" value="KAL2339905.1"/>
    <property type="molecule type" value="Genomic_DNA"/>
</dbReference>
<sequence>MNPEISSQATDSTEAPEVSQEDEITILHVGHFEETIKKIKVKVKGVNNLPRELRIIVEFDDQGQAIGEAQALLAGFLGTLAAD</sequence>
<feature type="region of interest" description="Disordered" evidence="1">
    <location>
        <begin position="1"/>
        <end position="22"/>
    </location>
</feature>
<name>A0ABD1MY30_9FABA</name>
<proteinExistence type="predicted"/>
<keyword evidence="3" id="KW-1185">Reference proteome</keyword>
<organism evidence="2 3">
    <name type="scientific">Flemingia macrophylla</name>
    <dbReference type="NCBI Taxonomy" id="520843"/>
    <lineage>
        <taxon>Eukaryota</taxon>
        <taxon>Viridiplantae</taxon>
        <taxon>Streptophyta</taxon>
        <taxon>Embryophyta</taxon>
        <taxon>Tracheophyta</taxon>
        <taxon>Spermatophyta</taxon>
        <taxon>Magnoliopsida</taxon>
        <taxon>eudicotyledons</taxon>
        <taxon>Gunneridae</taxon>
        <taxon>Pentapetalae</taxon>
        <taxon>rosids</taxon>
        <taxon>fabids</taxon>
        <taxon>Fabales</taxon>
        <taxon>Fabaceae</taxon>
        <taxon>Papilionoideae</taxon>
        <taxon>50 kb inversion clade</taxon>
        <taxon>NPAAA clade</taxon>
        <taxon>indigoferoid/millettioid clade</taxon>
        <taxon>Phaseoleae</taxon>
        <taxon>Flemingia</taxon>
    </lineage>
</organism>
<evidence type="ECO:0000256" key="1">
    <source>
        <dbReference type="SAM" id="MobiDB-lite"/>
    </source>
</evidence>
<gene>
    <name evidence="2" type="ORF">Fmac_007845</name>
</gene>
<dbReference type="AlphaFoldDB" id="A0ABD1MY30"/>
<dbReference type="Proteomes" id="UP001603857">
    <property type="component" value="Unassembled WGS sequence"/>
</dbReference>
<evidence type="ECO:0000313" key="2">
    <source>
        <dbReference type="EMBL" id="KAL2339905.1"/>
    </source>
</evidence>
<reference evidence="2 3" key="1">
    <citation type="submission" date="2024-08" db="EMBL/GenBank/DDBJ databases">
        <title>Insights into the chromosomal genome structure of Flemingia macrophylla.</title>
        <authorList>
            <person name="Ding Y."/>
            <person name="Zhao Y."/>
            <person name="Bi W."/>
            <person name="Wu M."/>
            <person name="Zhao G."/>
            <person name="Gong Y."/>
            <person name="Li W."/>
            <person name="Zhang P."/>
        </authorList>
    </citation>
    <scope>NUCLEOTIDE SEQUENCE [LARGE SCALE GENOMIC DNA]</scope>
    <source>
        <strain evidence="2">DYQJB</strain>
        <tissue evidence="2">Leaf</tissue>
    </source>
</reference>
<comment type="caution">
    <text evidence="2">The sequence shown here is derived from an EMBL/GenBank/DDBJ whole genome shotgun (WGS) entry which is preliminary data.</text>
</comment>
<protein>
    <submittedName>
        <fullName evidence="2">Uncharacterized protein</fullName>
    </submittedName>
</protein>